<dbReference type="Proteomes" id="UP000800082">
    <property type="component" value="Unassembled WGS sequence"/>
</dbReference>
<feature type="chain" id="PRO_5025532628" description="Carbohydrate-binding module family 18 protein" evidence="2">
    <location>
        <begin position="17"/>
        <end position="176"/>
    </location>
</feature>
<dbReference type="GeneID" id="54344977"/>
<evidence type="ECO:0008006" key="5">
    <source>
        <dbReference type="Google" id="ProtNLM"/>
    </source>
</evidence>
<dbReference type="EMBL" id="ML978965">
    <property type="protein sequence ID" value="KAF1929647.1"/>
    <property type="molecule type" value="Genomic_DNA"/>
</dbReference>
<keyword evidence="2" id="KW-0732">Signal</keyword>
<reference evidence="3" key="1">
    <citation type="journal article" date="2020" name="Stud. Mycol.">
        <title>101 Dothideomycetes genomes: a test case for predicting lifestyles and emergence of pathogens.</title>
        <authorList>
            <person name="Haridas S."/>
            <person name="Albert R."/>
            <person name="Binder M."/>
            <person name="Bloem J."/>
            <person name="Labutti K."/>
            <person name="Salamov A."/>
            <person name="Andreopoulos B."/>
            <person name="Baker S."/>
            <person name="Barry K."/>
            <person name="Bills G."/>
            <person name="Bluhm B."/>
            <person name="Cannon C."/>
            <person name="Castanera R."/>
            <person name="Culley D."/>
            <person name="Daum C."/>
            <person name="Ezra D."/>
            <person name="Gonzalez J."/>
            <person name="Henrissat B."/>
            <person name="Kuo A."/>
            <person name="Liang C."/>
            <person name="Lipzen A."/>
            <person name="Lutzoni F."/>
            <person name="Magnuson J."/>
            <person name="Mondo S."/>
            <person name="Nolan M."/>
            <person name="Ohm R."/>
            <person name="Pangilinan J."/>
            <person name="Park H.-J."/>
            <person name="Ramirez L."/>
            <person name="Alfaro M."/>
            <person name="Sun H."/>
            <person name="Tritt A."/>
            <person name="Yoshinaga Y."/>
            <person name="Zwiers L.-H."/>
            <person name="Turgeon B."/>
            <person name="Goodwin S."/>
            <person name="Spatafora J."/>
            <person name="Crous P."/>
            <person name="Grigoriev I."/>
        </authorList>
    </citation>
    <scope>NUCLEOTIDE SEQUENCE</scope>
    <source>
        <strain evidence="3">CBS 183.55</strain>
    </source>
</reference>
<organism evidence="3 4">
    <name type="scientific">Didymella exigua CBS 183.55</name>
    <dbReference type="NCBI Taxonomy" id="1150837"/>
    <lineage>
        <taxon>Eukaryota</taxon>
        <taxon>Fungi</taxon>
        <taxon>Dikarya</taxon>
        <taxon>Ascomycota</taxon>
        <taxon>Pezizomycotina</taxon>
        <taxon>Dothideomycetes</taxon>
        <taxon>Pleosporomycetidae</taxon>
        <taxon>Pleosporales</taxon>
        <taxon>Pleosporineae</taxon>
        <taxon>Didymellaceae</taxon>
        <taxon>Didymella</taxon>
    </lineage>
</organism>
<evidence type="ECO:0000313" key="3">
    <source>
        <dbReference type="EMBL" id="KAF1929647.1"/>
    </source>
</evidence>
<accession>A0A6A5RWK7</accession>
<dbReference type="RefSeq" id="XP_033449895.1">
    <property type="nucleotide sequence ID" value="XM_033587331.1"/>
</dbReference>
<evidence type="ECO:0000313" key="4">
    <source>
        <dbReference type="Proteomes" id="UP000800082"/>
    </source>
</evidence>
<feature type="signal peptide" evidence="2">
    <location>
        <begin position="1"/>
        <end position="16"/>
    </location>
</feature>
<gene>
    <name evidence="3" type="ORF">M421DRAFT_125943</name>
</gene>
<feature type="region of interest" description="Disordered" evidence="1">
    <location>
        <begin position="149"/>
        <end position="176"/>
    </location>
</feature>
<keyword evidence="4" id="KW-1185">Reference proteome</keyword>
<name>A0A6A5RWK7_9PLEO</name>
<sequence>MLLVFALFHSIPVSTTEPDTATMYLAITILSITSALALPNTPCYTSHSIATISIPLITLHETAFHPASSSIAIPATTASLPPSTSTIDGHPIFNATACTPGTAECHFMLDKFRWCNKQGFWVGNYCGDEQVCCDKGVWGPECARREACGVPSDGRSKSRDVGDGAEGTLGEGDAWW</sequence>
<evidence type="ECO:0000256" key="2">
    <source>
        <dbReference type="SAM" id="SignalP"/>
    </source>
</evidence>
<proteinExistence type="predicted"/>
<evidence type="ECO:0000256" key="1">
    <source>
        <dbReference type="SAM" id="MobiDB-lite"/>
    </source>
</evidence>
<dbReference type="AlphaFoldDB" id="A0A6A5RWK7"/>
<protein>
    <recommendedName>
        <fullName evidence="5">Carbohydrate-binding module family 18 protein</fullName>
    </recommendedName>
</protein>